<dbReference type="EMBL" id="CP000776">
    <property type="protein sequence ID" value="ABS52415.1"/>
    <property type="molecule type" value="Genomic_DNA"/>
</dbReference>
<organism evidence="10 11">
    <name type="scientific">Campylobacter hominis (strain ATCC BAA-381 / DSM 21671 / CCUG 45161 / LMG 19568 / NCTC 13146 / CH001A)</name>
    <dbReference type="NCBI Taxonomy" id="360107"/>
    <lineage>
        <taxon>Bacteria</taxon>
        <taxon>Pseudomonadati</taxon>
        <taxon>Campylobacterota</taxon>
        <taxon>Epsilonproteobacteria</taxon>
        <taxon>Campylobacterales</taxon>
        <taxon>Campylobacteraceae</taxon>
        <taxon>Campylobacter</taxon>
    </lineage>
</organism>
<dbReference type="Pfam" id="PF13807">
    <property type="entry name" value="GNVR"/>
    <property type="match status" value="1"/>
</dbReference>
<feature type="transmembrane region" description="Helical" evidence="7">
    <location>
        <begin position="257"/>
        <end position="277"/>
    </location>
</feature>
<evidence type="ECO:0000313" key="10">
    <source>
        <dbReference type="EMBL" id="ABS52415.1"/>
    </source>
</evidence>
<dbReference type="GO" id="GO:0004713">
    <property type="term" value="F:protein tyrosine kinase activity"/>
    <property type="evidence" value="ECO:0007669"/>
    <property type="project" value="TreeGrafter"/>
</dbReference>
<dbReference type="GO" id="GO:0005886">
    <property type="term" value="C:plasma membrane"/>
    <property type="evidence" value="ECO:0007669"/>
    <property type="project" value="UniProtKB-SubCell"/>
</dbReference>
<accession>A7I0H6</accession>
<dbReference type="HOGENOM" id="CLU_063628_0_0_7"/>
<dbReference type="InterPro" id="IPR032807">
    <property type="entry name" value="GNVR"/>
</dbReference>
<feature type="coiled-coil region" evidence="6">
    <location>
        <begin position="150"/>
        <end position="211"/>
    </location>
</feature>
<dbReference type="Proteomes" id="UP000002407">
    <property type="component" value="Chromosome"/>
</dbReference>
<feature type="transmembrane region" description="Helical" evidence="7">
    <location>
        <begin position="28"/>
        <end position="50"/>
    </location>
</feature>
<evidence type="ECO:0000256" key="2">
    <source>
        <dbReference type="ARBA" id="ARBA00022475"/>
    </source>
</evidence>
<evidence type="ECO:0000256" key="5">
    <source>
        <dbReference type="ARBA" id="ARBA00023136"/>
    </source>
</evidence>
<evidence type="ECO:0000256" key="6">
    <source>
        <dbReference type="SAM" id="Coils"/>
    </source>
</evidence>
<dbReference type="InterPro" id="IPR050445">
    <property type="entry name" value="Bact_polysacc_biosynth/exp"/>
</dbReference>
<evidence type="ECO:0000256" key="7">
    <source>
        <dbReference type="SAM" id="Phobius"/>
    </source>
</evidence>
<keyword evidence="5 7" id="KW-0472">Membrane</keyword>
<dbReference type="RefSeq" id="WP_012108300.1">
    <property type="nucleotide sequence ID" value="NC_009714.1"/>
</dbReference>
<evidence type="ECO:0000256" key="3">
    <source>
        <dbReference type="ARBA" id="ARBA00022692"/>
    </source>
</evidence>
<evidence type="ECO:0000259" key="8">
    <source>
        <dbReference type="Pfam" id="PF02706"/>
    </source>
</evidence>
<dbReference type="InterPro" id="IPR003856">
    <property type="entry name" value="LPS_length_determ_N"/>
</dbReference>
<evidence type="ECO:0000259" key="9">
    <source>
        <dbReference type="Pfam" id="PF13807"/>
    </source>
</evidence>
<evidence type="ECO:0000256" key="1">
    <source>
        <dbReference type="ARBA" id="ARBA00004651"/>
    </source>
</evidence>
<dbReference type="PANTHER" id="PTHR32309:SF13">
    <property type="entry name" value="FERRIC ENTEROBACTIN TRANSPORT PROTEIN FEPE"/>
    <property type="match status" value="1"/>
</dbReference>
<proteinExistence type="predicted"/>
<comment type="subcellular location">
    <subcellularLocation>
        <location evidence="1">Cell membrane</location>
        <topology evidence="1">Multi-pass membrane protein</topology>
    </subcellularLocation>
</comment>
<dbReference type="SUPFAM" id="SSF160355">
    <property type="entry name" value="Bacterial polysaccharide co-polymerase-like"/>
    <property type="match status" value="1"/>
</dbReference>
<feature type="domain" description="Polysaccharide chain length determinant N-terminal" evidence="8">
    <location>
        <begin position="10"/>
        <end position="74"/>
    </location>
</feature>
<dbReference type="KEGG" id="cha:CHAB381_0419"/>
<keyword evidence="4 7" id="KW-1133">Transmembrane helix</keyword>
<keyword evidence="6" id="KW-0175">Coiled coil</keyword>
<dbReference type="OrthoDB" id="5339940at2"/>
<dbReference type="AlphaFoldDB" id="A7I0H6"/>
<dbReference type="STRING" id="360107.CHAB381_0419"/>
<dbReference type="Pfam" id="PF02706">
    <property type="entry name" value="Wzz"/>
    <property type="match status" value="1"/>
</dbReference>
<keyword evidence="3 7" id="KW-0812">Transmembrane</keyword>
<keyword evidence="11" id="KW-1185">Reference proteome</keyword>
<feature type="domain" description="Tyrosine-protein kinase G-rich" evidence="9">
    <location>
        <begin position="237"/>
        <end position="277"/>
    </location>
</feature>
<dbReference type="PANTHER" id="PTHR32309">
    <property type="entry name" value="TYROSINE-PROTEIN KINASE"/>
    <property type="match status" value="1"/>
</dbReference>
<protein>
    <submittedName>
        <fullName evidence="10">Chain length determinant protein</fullName>
    </submittedName>
</protein>
<evidence type="ECO:0000256" key="4">
    <source>
        <dbReference type="ARBA" id="ARBA00022989"/>
    </source>
</evidence>
<reference evidence="11" key="1">
    <citation type="submission" date="2007-07" db="EMBL/GenBank/DDBJ databases">
        <title>Complete genome sequence of Campylobacter hominis ATCC BAA-381, a commensal isolated from the human gastrointestinal tract.</title>
        <authorList>
            <person name="Fouts D.E."/>
            <person name="Mongodin E.F."/>
            <person name="Puiu D."/>
            <person name="Sebastian Y."/>
            <person name="Miller W.G."/>
            <person name="Mandrell R.E."/>
            <person name="Nelson K.E."/>
        </authorList>
    </citation>
    <scope>NUCLEOTIDE SEQUENCE [LARGE SCALE GENOMIC DNA]</scope>
    <source>
        <strain evidence="11">ATCC BAA-381 / LMG 19568 / NCTC 13146 / CH001A</strain>
    </source>
</reference>
<name>A7I0H6_CAMHC</name>
<gene>
    <name evidence="10" type="ordered locus">CHAB381_0419</name>
</gene>
<dbReference type="eggNOG" id="COG3206">
    <property type="taxonomic scope" value="Bacteria"/>
</dbReference>
<sequence>MKENEIYKDDEIDLVELFATLWNGKIKIIVITVVFLVVGILYTLIATPWYKASALVEVGYYNTNENGVVKNVMLEEPKNIIEKLKTRYIDLLKDVEGKDVYVKSVNEIKNNNKFFSIEVLGKSNEKAVKMIDEMIQSVSDEHNKIIDGYISSQKVKLANIEDQIKVLQNDKMGETENQINNVEQNLQMQKAGALNDILSALQKELKELTDIQKIELKNTLLGQKSVIELTLEPFNYKNTSVVSQIITSKHPEKPKKLIILAVALLAGAMVGVFWVLFADFMKKRRELDMPEKIETSSQEVEQILQNLIDKRAEFYKFLDENIEKIPNCDAYDFKDDEKMKKLYEKFFAFDYKVRKILPFIYKAYGVKLDV</sequence>
<evidence type="ECO:0000313" key="11">
    <source>
        <dbReference type="Proteomes" id="UP000002407"/>
    </source>
</evidence>
<keyword evidence="2" id="KW-1003">Cell membrane</keyword>